<sequence length="322" mass="34774">MSAKAEKSNGLGISSPRPSIEKSPLLAKTPSLSHSVSHSISHSIVSNDSVGSSNQPSTAYIQSSRTYQPSRVPTAYVPSPHGTHLYSPKHLPKAVVSAMSDEASKQPATALRLPQRAPSVPQQASILPKRAPPIVPQRTPSVSQYIPIELQRAPSKSRHIPIVPQRDPTLLQVAPTALQRPPAAEITPIQTTSLYTSRRVSSTFLTPTSHMGPSLMTKPRSPERHLDTFPASPPVHMPLTRPTNLYQTRRAPTPYNHAAQGNGPLGPRRLPVAYTPSNQSRVPSSMLAPPPSVRQLNSARNRGVSYASNTSSVYSRLVTDPK</sequence>
<comment type="caution">
    <text evidence="2">The sequence shown here is derived from an EMBL/GenBank/DDBJ whole genome shotgun (WGS) entry which is preliminary data.</text>
</comment>
<feature type="compositionally biased region" description="Polar residues" evidence="1">
    <location>
        <begin position="47"/>
        <end position="71"/>
    </location>
</feature>
<name>A0ABR0TKI2_AURPU</name>
<dbReference type="EMBL" id="JASGXD010000007">
    <property type="protein sequence ID" value="KAK6004400.1"/>
    <property type="molecule type" value="Genomic_DNA"/>
</dbReference>
<evidence type="ECO:0000313" key="2">
    <source>
        <dbReference type="EMBL" id="KAK6004400.1"/>
    </source>
</evidence>
<proteinExistence type="predicted"/>
<reference evidence="2 3" key="1">
    <citation type="submission" date="2023-11" db="EMBL/GenBank/DDBJ databases">
        <title>Draft genome sequence and annotation of the polyextremotolerant black yeast-like fungus Aureobasidium pullulans NRRL 62042.</title>
        <authorList>
            <person name="Dielentheis-Frenken M.R.E."/>
            <person name="Wibberg D."/>
            <person name="Blank L.M."/>
            <person name="Tiso T."/>
        </authorList>
    </citation>
    <scope>NUCLEOTIDE SEQUENCE [LARGE SCALE GENOMIC DNA]</scope>
    <source>
        <strain evidence="2 3">NRRL 62042</strain>
    </source>
</reference>
<feature type="region of interest" description="Disordered" evidence="1">
    <location>
        <begin position="254"/>
        <end position="322"/>
    </location>
</feature>
<gene>
    <name evidence="2" type="ORF">QM012_008262</name>
</gene>
<dbReference type="Proteomes" id="UP001341245">
    <property type="component" value="Unassembled WGS sequence"/>
</dbReference>
<feature type="compositionally biased region" description="Polar residues" evidence="1">
    <location>
        <begin position="294"/>
        <end position="314"/>
    </location>
</feature>
<evidence type="ECO:0000256" key="1">
    <source>
        <dbReference type="SAM" id="MobiDB-lite"/>
    </source>
</evidence>
<accession>A0ABR0TKI2</accession>
<protein>
    <submittedName>
        <fullName evidence="2">Uncharacterized protein</fullName>
    </submittedName>
</protein>
<keyword evidence="3" id="KW-1185">Reference proteome</keyword>
<organism evidence="2 3">
    <name type="scientific">Aureobasidium pullulans</name>
    <name type="common">Black yeast</name>
    <name type="synonym">Pullularia pullulans</name>
    <dbReference type="NCBI Taxonomy" id="5580"/>
    <lineage>
        <taxon>Eukaryota</taxon>
        <taxon>Fungi</taxon>
        <taxon>Dikarya</taxon>
        <taxon>Ascomycota</taxon>
        <taxon>Pezizomycotina</taxon>
        <taxon>Dothideomycetes</taxon>
        <taxon>Dothideomycetidae</taxon>
        <taxon>Dothideales</taxon>
        <taxon>Saccotheciaceae</taxon>
        <taxon>Aureobasidium</taxon>
    </lineage>
</organism>
<evidence type="ECO:0000313" key="3">
    <source>
        <dbReference type="Proteomes" id="UP001341245"/>
    </source>
</evidence>
<feature type="compositionally biased region" description="Low complexity" evidence="1">
    <location>
        <begin position="33"/>
        <end position="46"/>
    </location>
</feature>
<feature type="region of interest" description="Disordered" evidence="1">
    <location>
        <begin position="204"/>
        <end position="223"/>
    </location>
</feature>
<feature type="region of interest" description="Disordered" evidence="1">
    <location>
        <begin position="1"/>
        <end position="88"/>
    </location>
</feature>